<evidence type="ECO:0000259" key="1">
    <source>
        <dbReference type="Pfam" id="PF00724"/>
    </source>
</evidence>
<comment type="caution">
    <text evidence="2">The sequence shown here is derived from an EMBL/GenBank/DDBJ whole genome shotgun (WGS) entry which is preliminary data.</text>
</comment>
<name>A0ABU8SAW4_9SPHN</name>
<dbReference type="InterPro" id="IPR013785">
    <property type="entry name" value="Aldolase_TIM"/>
</dbReference>
<sequence>MRHELEPLFTPFTCGSLTTANRFVMSPMTRNFSPGGVPVPEAADYYARRAKMGLVITEGVGPDHPAALGDGTTGGPALPVMYGEAALASWKSIVDAVHAAGGKIAPQLWHMGPIRLAGTGPHPEASSISPSGVWGPFDKAMVPPDYLEAVKAPGVPASDSEIADIIAGFARSAAQAHHLGFDAIALHGAHGYLLDSFLWAETNHRSDQWGGDRLRRTRLAREVVRAVRRAIPADKPIIYRFSQWKLQDYGARLAETPEELSMITSALADSGVDIFDVSTRHFDAPAFGGSDMGLSGWVRKLTGKPVMTVGGIGFDKDLQSSFMEPTASIDNLDEVARRFGAGEFDLVAIGRAALMDADWIGKVCRGEPFKSFDMSAYGRLD</sequence>
<gene>
    <name evidence="2" type="ORF">WG900_14410</name>
</gene>
<dbReference type="Gene3D" id="3.20.20.70">
    <property type="entry name" value="Aldolase class I"/>
    <property type="match status" value="1"/>
</dbReference>
<dbReference type="InterPro" id="IPR045247">
    <property type="entry name" value="Oye-like"/>
</dbReference>
<feature type="domain" description="NADH:flavin oxidoreductase/NADH oxidase N-terminal" evidence="1">
    <location>
        <begin position="8"/>
        <end position="366"/>
    </location>
</feature>
<evidence type="ECO:0000313" key="3">
    <source>
        <dbReference type="Proteomes" id="UP001379235"/>
    </source>
</evidence>
<accession>A0ABU8SAW4</accession>
<reference evidence="2 3" key="1">
    <citation type="submission" date="2024-03" db="EMBL/GenBank/DDBJ databases">
        <authorList>
            <person name="Jo J.-H."/>
        </authorList>
    </citation>
    <scope>NUCLEOTIDE SEQUENCE [LARGE SCALE GENOMIC DNA]</scope>
    <source>
        <strain evidence="2 3">AS3R-12</strain>
    </source>
</reference>
<dbReference type="Pfam" id="PF00724">
    <property type="entry name" value="Oxidored_FMN"/>
    <property type="match status" value="1"/>
</dbReference>
<dbReference type="InterPro" id="IPR001155">
    <property type="entry name" value="OxRdtase_FMN_N"/>
</dbReference>
<dbReference type="RefSeq" id="WP_339967989.1">
    <property type="nucleotide sequence ID" value="NZ_JBBHJY010000007.1"/>
</dbReference>
<dbReference type="PANTHER" id="PTHR22893">
    <property type="entry name" value="NADH OXIDOREDUCTASE-RELATED"/>
    <property type="match status" value="1"/>
</dbReference>
<keyword evidence="3" id="KW-1185">Reference proteome</keyword>
<dbReference type="SUPFAM" id="SSF51395">
    <property type="entry name" value="FMN-linked oxidoreductases"/>
    <property type="match status" value="1"/>
</dbReference>
<evidence type="ECO:0000313" key="2">
    <source>
        <dbReference type="EMBL" id="MEJ6011113.1"/>
    </source>
</evidence>
<organism evidence="2 3">
    <name type="scientific">Novosphingobium aquae</name>
    <dbReference type="NCBI Taxonomy" id="3133435"/>
    <lineage>
        <taxon>Bacteria</taxon>
        <taxon>Pseudomonadati</taxon>
        <taxon>Pseudomonadota</taxon>
        <taxon>Alphaproteobacteria</taxon>
        <taxon>Sphingomonadales</taxon>
        <taxon>Sphingomonadaceae</taxon>
        <taxon>Novosphingobium</taxon>
    </lineage>
</organism>
<proteinExistence type="predicted"/>
<dbReference type="PANTHER" id="PTHR22893:SF55">
    <property type="entry name" value="OXIDOREDUCTASE-RELATED"/>
    <property type="match status" value="1"/>
</dbReference>
<dbReference type="Proteomes" id="UP001379235">
    <property type="component" value="Unassembled WGS sequence"/>
</dbReference>
<protein>
    <submittedName>
        <fullName evidence="2">12-oxophytodienoate reductase</fullName>
    </submittedName>
</protein>
<dbReference type="EMBL" id="JBBHJY010000007">
    <property type="protein sequence ID" value="MEJ6011113.1"/>
    <property type="molecule type" value="Genomic_DNA"/>
</dbReference>